<feature type="transmembrane region" description="Helical" evidence="1">
    <location>
        <begin position="107"/>
        <end position="132"/>
    </location>
</feature>
<comment type="caution">
    <text evidence="2">The sequence shown here is derived from an EMBL/GenBank/DDBJ whole genome shotgun (WGS) entry which is preliminary data.</text>
</comment>
<keyword evidence="1" id="KW-1133">Transmembrane helix</keyword>
<reference evidence="2 3" key="1">
    <citation type="submission" date="2023-07" db="EMBL/GenBank/DDBJ databases">
        <title>Sequencing the genomes of 1000 actinobacteria strains.</title>
        <authorList>
            <person name="Klenk H.-P."/>
        </authorList>
    </citation>
    <scope>NUCLEOTIDE SEQUENCE [LARGE SCALE GENOMIC DNA]</scope>
    <source>
        <strain evidence="2 3">DSM 44709</strain>
    </source>
</reference>
<proteinExistence type="predicted"/>
<evidence type="ECO:0000313" key="2">
    <source>
        <dbReference type="EMBL" id="MDQ0363978.1"/>
    </source>
</evidence>
<protein>
    <submittedName>
        <fullName evidence="2">Uncharacterized protein</fullName>
    </submittedName>
</protein>
<keyword evidence="3" id="KW-1185">Reference proteome</keyword>
<name>A0AAE4AXD7_9ACTN</name>
<feature type="transmembrane region" description="Helical" evidence="1">
    <location>
        <begin position="12"/>
        <end position="36"/>
    </location>
</feature>
<keyword evidence="1" id="KW-0472">Membrane</keyword>
<keyword evidence="1" id="KW-0812">Transmembrane</keyword>
<dbReference type="AlphaFoldDB" id="A0AAE4AXD7"/>
<organism evidence="2 3">
    <name type="scientific">Catenuloplanes indicus</name>
    <dbReference type="NCBI Taxonomy" id="137267"/>
    <lineage>
        <taxon>Bacteria</taxon>
        <taxon>Bacillati</taxon>
        <taxon>Actinomycetota</taxon>
        <taxon>Actinomycetes</taxon>
        <taxon>Micromonosporales</taxon>
        <taxon>Micromonosporaceae</taxon>
        <taxon>Catenuloplanes</taxon>
    </lineage>
</organism>
<sequence length="195" mass="19888">MTSIPTGVAWRLYLRALAEAGFDVASVGAWIAAGALPPARRRLARGALVAATVAVAIPGVRAIRADVHGAAEPVIPGARSGLPFVDAGIRVPAGEPSGEKASARRRVVLAGAAGLATAVAVSAGAAMAVRRLERRWLERLTRQGHPHPHRALGVRMAALYSVVVVPSRLLAVRQAAEAGRRENAAGGGDATTGTG</sequence>
<dbReference type="Proteomes" id="UP001240236">
    <property type="component" value="Unassembled WGS sequence"/>
</dbReference>
<dbReference type="EMBL" id="JAUSUZ010000001">
    <property type="protein sequence ID" value="MDQ0363978.1"/>
    <property type="molecule type" value="Genomic_DNA"/>
</dbReference>
<accession>A0AAE4AXD7</accession>
<evidence type="ECO:0000256" key="1">
    <source>
        <dbReference type="SAM" id="Phobius"/>
    </source>
</evidence>
<gene>
    <name evidence="2" type="ORF">J2S42_000647</name>
</gene>
<evidence type="ECO:0000313" key="3">
    <source>
        <dbReference type="Proteomes" id="UP001240236"/>
    </source>
</evidence>
<dbReference type="RefSeq" id="WP_307235021.1">
    <property type="nucleotide sequence ID" value="NZ_JAUSUZ010000001.1"/>
</dbReference>